<feature type="region of interest" description="Disordered" evidence="1">
    <location>
        <begin position="173"/>
        <end position="198"/>
    </location>
</feature>
<evidence type="ECO:0000313" key="3">
    <source>
        <dbReference type="Proteomes" id="UP000193487"/>
    </source>
</evidence>
<evidence type="ECO:0000313" key="2">
    <source>
        <dbReference type="EMBL" id="ORW07490.1"/>
    </source>
</evidence>
<proteinExistence type="predicted"/>
<feature type="region of interest" description="Disordered" evidence="1">
    <location>
        <begin position="1"/>
        <end position="21"/>
    </location>
</feature>
<dbReference type="EMBL" id="LQPE01000047">
    <property type="protein sequence ID" value="ORW07490.1"/>
    <property type="molecule type" value="Genomic_DNA"/>
</dbReference>
<dbReference type="OrthoDB" id="4641652at2"/>
<gene>
    <name evidence="2" type="ORF">AWC14_24680</name>
</gene>
<keyword evidence="3" id="KW-1185">Reference proteome</keyword>
<accession>A0A1X1Y904</accession>
<evidence type="ECO:0000256" key="1">
    <source>
        <dbReference type="SAM" id="MobiDB-lite"/>
    </source>
</evidence>
<dbReference type="InterPro" id="IPR036689">
    <property type="entry name" value="ESAT-6-like_sf"/>
</dbReference>
<reference evidence="2 3" key="1">
    <citation type="submission" date="2016-01" db="EMBL/GenBank/DDBJ databases">
        <title>The new phylogeny of the genus Mycobacterium.</title>
        <authorList>
            <person name="Tarcisio F."/>
            <person name="Conor M."/>
            <person name="Antonella G."/>
            <person name="Elisabetta G."/>
            <person name="Giulia F.S."/>
            <person name="Sara T."/>
            <person name="Anna F."/>
            <person name="Clotilde B."/>
            <person name="Roberto B."/>
            <person name="Veronica D.S."/>
            <person name="Fabio R."/>
            <person name="Monica P."/>
            <person name="Olivier J."/>
            <person name="Enrico T."/>
            <person name="Nicola S."/>
        </authorList>
    </citation>
    <scope>NUCLEOTIDE SEQUENCE [LARGE SCALE GENOMIC DNA]</scope>
    <source>
        <strain evidence="2 3">DSM 45166</strain>
    </source>
</reference>
<evidence type="ECO:0008006" key="4">
    <source>
        <dbReference type="Google" id="ProtNLM"/>
    </source>
</evidence>
<dbReference type="AlphaFoldDB" id="A0A1X1Y904"/>
<comment type="caution">
    <text evidence="2">The sequence shown here is derived from an EMBL/GenBank/DDBJ whole genome shotgun (WGS) entry which is preliminary data.</text>
</comment>
<name>A0A1X1Y904_9MYCO</name>
<dbReference type="RefSeq" id="WP_045383595.1">
    <property type="nucleotide sequence ID" value="NZ_BBKA01000101.1"/>
</dbReference>
<sequence length="376" mass="37470">MGVPPDSSPYGSQTVMGPGWPNVDEEQLTAAAEQYEQLAMHLTGTVVPQLQGQWTNMSNSWSGAAATAALGEASTIISGHEMNAAQAQAIAMQLHAMAAAVTQTKAMVNATAQEIQHMCEAIEAMPIQNKEELLQSAIKLGQSQNMADVSASTGELASQLGVPAVNPSAIPIPPGGAPGAGQASKDAQEAGKTGGQGGQQIMQMMSGMVGQIGQIPQQLSKMVSGQGLQQLTQPLQQISSMFGQLGKGGGGGAGASPFAAFSNHPAAGGSGPRAGGGMMHGASVPGSGGSSPRTPLMAKLVDKHTNVSPTAVEEGAVAGSTATAGAAPVAAGGAMGGMGGMGMMGHRETSGGTRAGLAVPTPLDHDLSEDEGDDDW</sequence>
<dbReference type="Gene3D" id="1.10.287.1060">
    <property type="entry name" value="ESAT-6-like"/>
    <property type="match status" value="1"/>
</dbReference>
<organism evidence="2 3">
    <name type="scientific">Mycobacterium kyorinense</name>
    <dbReference type="NCBI Taxonomy" id="487514"/>
    <lineage>
        <taxon>Bacteria</taxon>
        <taxon>Bacillati</taxon>
        <taxon>Actinomycetota</taxon>
        <taxon>Actinomycetes</taxon>
        <taxon>Mycobacteriales</taxon>
        <taxon>Mycobacteriaceae</taxon>
        <taxon>Mycobacterium</taxon>
    </lineage>
</organism>
<dbReference type="SUPFAM" id="SSF140453">
    <property type="entry name" value="EsxAB dimer-like"/>
    <property type="match status" value="1"/>
</dbReference>
<feature type="region of interest" description="Disordered" evidence="1">
    <location>
        <begin position="349"/>
        <end position="376"/>
    </location>
</feature>
<feature type="compositionally biased region" description="Acidic residues" evidence="1">
    <location>
        <begin position="367"/>
        <end position="376"/>
    </location>
</feature>
<protein>
    <recommendedName>
        <fullName evidence="4">PPE family domain-containing protein</fullName>
    </recommendedName>
</protein>
<dbReference type="Proteomes" id="UP000193487">
    <property type="component" value="Unassembled WGS sequence"/>
</dbReference>